<dbReference type="InterPro" id="IPR012677">
    <property type="entry name" value="Nucleotide-bd_a/b_plait_sf"/>
</dbReference>
<gene>
    <name evidence="2" type="ORF">DPMN_119678</name>
</gene>
<accession>A0A9D4GJN8</accession>
<reference evidence="2" key="1">
    <citation type="journal article" date="2019" name="bioRxiv">
        <title>The Genome of the Zebra Mussel, Dreissena polymorpha: A Resource for Invasive Species Research.</title>
        <authorList>
            <person name="McCartney M.A."/>
            <person name="Auch B."/>
            <person name="Kono T."/>
            <person name="Mallez S."/>
            <person name="Zhang Y."/>
            <person name="Obille A."/>
            <person name="Becker A."/>
            <person name="Abrahante J.E."/>
            <person name="Garbe J."/>
            <person name="Badalamenti J.P."/>
            <person name="Herman A."/>
            <person name="Mangelson H."/>
            <person name="Liachko I."/>
            <person name="Sullivan S."/>
            <person name="Sone E.D."/>
            <person name="Koren S."/>
            <person name="Silverstein K.A.T."/>
            <person name="Beckman K.B."/>
            <person name="Gohl D.M."/>
        </authorList>
    </citation>
    <scope>NUCLEOTIDE SEQUENCE</scope>
    <source>
        <strain evidence="2">Duluth1</strain>
        <tissue evidence="2">Whole animal</tissue>
    </source>
</reference>
<dbReference type="Pfam" id="PF23085">
    <property type="entry name" value="RRM_PARP14_3"/>
    <property type="match status" value="1"/>
</dbReference>
<keyword evidence="3" id="KW-1185">Reference proteome</keyword>
<dbReference type="Gene3D" id="3.30.70.330">
    <property type="match status" value="1"/>
</dbReference>
<dbReference type="GO" id="GO:0003676">
    <property type="term" value="F:nucleic acid binding"/>
    <property type="evidence" value="ECO:0007669"/>
    <property type="project" value="InterPro"/>
</dbReference>
<dbReference type="Proteomes" id="UP000828390">
    <property type="component" value="Unassembled WGS sequence"/>
</dbReference>
<dbReference type="AlphaFoldDB" id="A0A9D4GJN8"/>
<feature type="region of interest" description="Disordered" evidence="1">
    <location>
        <begin position="404"/>
        <end position="440"/>
    </location>
</feature>
<comment type="caution">
    <text evidence="2">The sequence shown here is derived from an EMBL/GenBank/DDBJ whole genome shotgun (WGS) entry which is preliminary data.</text>
</comment>
<dbReference type="EMBL" id="JAIWYP010000005">
    <property type="protein sequence ID" value="KAH3818082.1"/>
    <property type="molecule type" value="Genomic_DNA"/>
</dbReference>
<sequence>MEKFIGSLTRYKLKTGSMVFHARKTDTAMVTFDNDIEYQCIVDKCSSHELQGCKLRFSKVQIQHCVILSKLKETVNEEMILSYFNRNGPVVHKVDVQQRKGRCLVFFDKENDANEALGTEHYFDGQTVTVHRYFTCIERSEPNIISCKRIGDFTVCVSQGNWSEMNFHEIQRHGFTHTSVTDFGVQYVHAKYIWKTSDRFKMLSSWTKRFTLKSIGYILDEYDEESIIRFISWDIIPNEVLDKIYLCSTKNDVLLRLQFALSNPSSSSSEDWPMSSLFSRTQALLTDEKSLLSTSRIPVTPESKGLLKKRRIYDTGDSDNFSSSDDDLTNPWFDRKGVKSTHYEKSQLSTRRIPVIPESKGLFKKRSIYYKGARFNRKTGEWTHYGKSQLSTSRIPVTPRSKGLLKKGSIYDTGDSKPAVHTGTKHERAKETDQTQEIIK</sequence>
<feature type="compositionally biased region" description="Basic and acidic residues" evidence="1">
    <location>
        <begin position="424"/>
        <end position="440"/>
    </location>
</feature>
<evidence type="ECO:0000256" key="1">
    <source>
        <dbReference type="SAM" id="MobiDB-lite"/>
    </source>
</evidence>
<evidence type="ECO:0008006" key="4">
    <source>
        <dbReference type="Google" id="ProtNLM"/>
    </source>
</evidence>
<organism evidence="2 3">
    <name type="scientific">Dreissena polymorpha</name>
    <name type="common">Zebra mussel</name>
    <name type="synonym">Mytilus polymorpha</name>
    <dbReference type="NCBI Taxonomy" id="45954"/>
    <lineage>
        <taxon>Eukaryota</taxon>
        <taxon>Metazoa</taxon>
        <taxon>Spiralia</taxon>
        <taxon>Lophotrochozoa</taxon>
        <taxon>Mollusca</taxon>
        <taxon>Bivalvia</taxon>
        <taxon>Autobranchia</taxon>
        <taxon>Heteroconchia</taxon>
        <taxon>Euheterodonta</taxon>
        <taxon>Imparidentia</taxon>
        <taxon>Neoheterodontei</taxon>
        <taxon>Myida</taxon>
        <taxon>Dreissenoidea</taxon>
        <taxon>Dreissenidae</taxon>
        <taxon>Dreissena</taxon>
    </lineage>
</organism>
<proteinExistence type="predicted"/>
<reference evidence="2" key="2">
    <citation type="submission" date="2020-11" db="EMBL/GenBank/DDBJ databases">
        <authorList>
            <person name="McCartney M.A."/>
            <person name="Auch B."/>
            <person name="Kono T."/>
            <person name="Mallez S."/>
            <person name="Becker A."/>
            <person name="Gohl D.M."/>
            <person name="Silverstein K.A.T."/>
            <person name="Koren S."/>
            <person name="Bechman K.B."/>
            <person name="Herman A."/>
            <person name="Abrahante J.E."/>
            <person name="Garbe J."/>
        </authorList>
    </citation>
    <scope>NUCLEOTIDE SEQUENCE</scope>
    <source>
        <strain evidence="2">Duluth1</strain>
        <tissue evidence="2">Whole animal</tissue>
    </source>
</reference>
<name>A0A9D4GJN8_DREPO</name>
<dbReference type="SUPFAM" id="SSF54928">
    <property type="entry name" value="RNA-binding domain, RBD"/>
    <property type="match status" value="1"/>
</dbReference>
<evidence type="ECO:0000313" key="2">
    <source>
        <dbReference type="EMBL" id="KAH3818082.1"/>
    </source>
</evidence>
<evidence type="ECO:0000313" key="3">
    <source>
        <dbReference type="Proteomes" id="UP000828390"/>
    </source>
</evidence>
<protein>
    <recommendedName>
        <fullName evidence="4">RRM domain-containing protein</fullName>
    </recommendedName>
</protein>
<dbReference type="InterPro" id="IPR035979">
    <property type="entry name" value="RBD_domain_sf"/>
</dbReference>